<dbReference type="PROSITE" id="PS51253">
    <property type="entry name" value="HTH_CENPB"/>
    <property type="match status" value="1"/>
</dbReference>
<dbReference type="Gene3D" id="1.10.10.60">
    <property type="entry name" value="Homeodomain-like"/>
    <property type="match status" value="2"/>
</dbReference>
<dbReference type="Pfam" id="PF18107">
    <property type="entry name" value="HTH_ABP1_N"/>
    <property type="match status" value="1"/>
</dbReference>
<name>A0ABR1TLH9_9PEZI</name>
<dbReference type="Proteomes" id="UP001446871">
    <property type="component" value="Unassembled WGS sequence"/>
</dbReference>
<sequence length="247" mass="27609">MSVPKPREGKMKSRKAITNTQRRALRKWFFDPTTKDGPKTHNDASLWWQQAYGYYLNSSTVSEILSYKYDPLDNAASSDPAYCQTGTRKRQRPPKWETLEEELIKWVFMYESIAGEGSVSGAMLRERGAELWNTLECHRGMPMPKWSEGWQCRFKARYAHRKQKMLEEMARNCGMGGMTSPSDSSSEEHSDVGSSNGSTSTSTSISSISSTGSSSINMGGGGHHHGLGYIDYSVSTTAPYGNGGYHW</sequence>
<keyword evidence="1" id="KW-0238">DNA-binding</keyword>
<dbReference type="SUPFAM" id="SSF46689">
    <property type="entry name" value="Homeodomain-like"/>
    <property type="match status" value="2"/>
</dbReference>
<evidence type="ECO:0000256" key="2">
    <source>
        <dbReference type="SAM" id="MobiDB-lite"/>
    </source>
</evidence>
<dbReference type="InterPro" id="IPR041188">
    <property type="entry name" value="HTH_ABP1_N"/>
</dbReference>
<organism evidence="4 5">
    <name type="scientific">Apiospora saccharicola</name>
    <dbReference type="NCBI Taxonomy" id="335842"/>
    <lineage>
        <taxon>Eukaryota</taxon>
        <taxon>Fungi</taxon>
        <taxon>Dikarya</taxon>
        <taxon>Ascomycota</taxon>
        <taxon>Pezizomycotina</taxon>
        <taxon>Sordariomycetes</taxon>
        <taxon>Xylariomycetidae</taxon>
        <taxon>Amphisphaeriales</taxon>
        <taxon>Apiosporaceae</taxon>
        <taxon>Apiospora</taxon>
    </lineage>
</organism>
<dbReference type="Pfam" id="PF03221">
    <property type="entry name" value="HTH_Tnp_Tc5"/>
    <property type="match status" value="1"/>
</dbReference>
<evidence type="ECO:0000259" key="3">
    <source>
        <dbReference type="PROSITE" id="PS51253"/>
    </source>
</evidence>
<comment type="caution">
    <text evidence="4">The sequence shown here is derived from an EMBL/GenBank/DDBJ whole genome shotgun (WGS) entry which is preliminary data.</text>
</comment>
<reference evidence="4 5" key="1">
    <citation type="submission" date="2023-01" db="EMBL/GenBank/DDBJ databases">
        <title>Analysis of 21 Apiospora genomes using comparative genomics revels a genus with tremendous synthesis potential of carbohydrate active enzymes and secondary metabolites.</title>
        <authorList>
            <person name="Sorensen T."/>
        </authorList>
    </citation>
    <scope>NUCLEOTIDE SEQUENCE [LARGE SCALE GENOMIC DNA]</scope>
    <source>
        <strain evidence="4 5">CBS 83171</strain>
    </source>
</reference>
<feature type="compositionally biased region" description="Low complexity" evidence="2">
    <location>
        <begin position="192"/>
        <end position="217"/>
    </location>
</feature>
<dbReference type="EMBL" id="JAQQWM010000009">
    <property type="protein sequence ID" value="KAK8047505.1"/>
    <property type="molecule type" value="Genomic_DNA"/>
</dbReference>
<evidence type="ECO:0000256" key="1">
    <source>
        <dbReference type="ARBA" id="ARBA00023125"/>
    </source>
</evidence>
<feature type="domain" description="HTH CENPB-type" evidence="3">
    <location>
        <begin position="87"/>
        <end position="164"/>
    </location>
</feature>
<keyword evidence="5" id="KW-1185">Reference proteome</keyword>
<feature type="region of interest" description="Disordered" evidence="2">
    <location>
        <begin position="173"/>
        <end position="217"/>
    </location>
</feature>
<accession>A0ABR1TLH9</accession>
<protein>
    <submittedName>
        <fullName evidence="4">Mariner-Tc1 transposon family protein</fullName>
    </submittedName>
</protein>
<evidence type="ECO:0000313" key="5">
    <source>
        <dbReference type="Proteomes" id="UP001446871"/>
    </source>
</evidence>
<gene>
    <name evidence="4" type="ORF">PG996_015569</name>
</gene>
<dbReference type="InterPro" id="IPR009057">
    <property type="entry name" value="Homeodomain-like_sf"/>
</dbReference>
<evidence type="ECO:0000313" key="4">
    <source>
        <dbReference type="EMBL" id="KAK8047505.1"/>
    </source>
</evidence>
<dbReference type="InterPro" id="IPR006600">
    <property type="entry name" value="HTH_CenpB_DNA-bd_dom"/>
</dbReference>
<proteinExistence type="predicted"/>